<dbReference type="PANTHER" id="PTHR43553:SF27">
    <property type="entry name" value="ENERGY-COUPLING FACTOR TRANSPORTER ATP-BINDING PROTEIN ECFA2"/>
    <property type="match status" value="1"/>
</dbReference>
<dbReference type="InterPro" id="IPR003439">
    <property type="entry name" value="ABC_transporter-like_ATP-bd"/>
</dbReference>
<protein>
    <submittedName>
        <fullName evidence="9">ATP-binding cassette domain-containing protein</fullName>
    </submittedName>
</protein>
<evidence type="ECO:0000256" key="1">
    <source>
        <dbReference type="ARBA" id="ARBA00004202"/>
    </source>
</evidence>
<dbReference type="GO" id="GO:0042626">
    <property type="term" value="F:ATPase-coupled transmembrane transporter activity"/>
    <property type="evidence" value="ECO:0007669"/>
    <property type="project" value="TreeGrafter"/>
</dbReference>
<dbReference type="PANTHER" id="PTHR43553">
    <property type="entry name" value="HEAVY METAL TRANSPORTER"/>
    <property type="match status" value="1"/>
</dbReference>
<sequence>MLQAIEVSYRLPEGQEILRAIDFQLGRGEKVVLLGANGTGKSTLLKVLNGLLPPTTGTVSYDGRVVDRAALREAAFHQRFRREVVLLFQNPDTMLFNPSVFDEIAFGPRQLGLDDVDKRVHHWAGELGVVPLLERTPFGLSGGEKQRVCLAALLILEPKVLLLDEPTANMDPRSTGWLVDFLADINQTTLVTTHNLSLAGEFGDRCLVLGEDHRLIFDGPIQDFLGDQDRLAAANLVHRHRHRHGATEHSHFHTHDWD</sequence>
<dbReference type="InterPro" id="IPR017871">
    <property type="entry name" value="ABC_transporter-like_CS"/>
</dbReference>
<dbReference type="GO" id="GO:0005524">
    <property type="term" value="F:ATP binding"/>
    <property type="evidence" value="ECO:0007669"/>
    <property type="project" value="UniProtKB-KW"/>
</dbReference>
<evidence type="ECO:0000256" key="7">
    <source>
        <dbReference type="ARBA" id="ARBA00023136"/>
    </source>
</evidence>
<evidence type="ECO:0000256" key="2">
    <source>
        <dbReference type="ARBA" id="ARBA00022448"/>
    </source>
</evidence>
<keyword evidence="4" id="KW-0547">Nucleotide-binding</keyword>
<evidence type="ECO:0000313" key="10">
    <source>
        <dbReference type="Proteomes" id="UP000434044"/>
    </source>
</evidence>
<evidence type="ECO:0000313" key="9">
    <source>
        <dbReference type="EMBL" id="MTW22281.1"/>
    </source>
</evidence>
<dbReference type="CDD" id="cd03225">
    <property type="entry name" value="ABC_cobalt_CbiO_domain1"/>
    <property type="match status" value="1"/>
</dbReference>
<dbReference type="SUPFAM" id="SSF52540">
    <property type="entry name" value="P-loop containing nucleoside triphosphate hydrolases"/>
    <property type="match status" value="1"/>
</dbReference>
<dbReference type="InterPro" id="IPR050095">
    <property type="entry name" value="ECF_ABC_transporter_ATP-bd"/>
</dbReference>
<evidence type="ECO:0000256" key="6">
    <source>
        <dbReference type="ARBA" id="ARBA00022967"/>
    </source>
</evidence>
<feature type="domain" description="ABC transporter" evidence="8">
    <location>
        <begin position="2"/>
        <end position="236"/>
    </location>
</feature>
<keyword evidence="3" id="KW-1003">Cell membrane</keyword>
<evidence type="ECO:0000259" key="8">
    <source>
        <dbReference type="PROSITE" id="PS50893"/>
    </source>
</evidence>
<dbReference type="EMBL" id="WNKT01000036">
    <property type="protein sequence ID" value="MTW22281.1"/>
    <property type="molecule type" value="Genomic_DNA"/>
</dbReference>
<evidence type="ECO:0000256" key="5">
    <source>
        <dbReference type="ARBA" id="ARBA00022840"/>
    </source>
</evidence>
<dbReference type="Proteomes" id="UP000434044">
    <property type="component" value="Unassembled WGS sequence"/>
</dbReference>
<keyword evidence="7" id="KW-0472">Membrane</keyword>
<dbReference type="GO" id="GO:0043190">
    <property type="term" value="C:ATP-binding cassette (ABC) transporter complex"/>
    <property type="evidence" value="ECO:0007669"/>
    <property type="project" value="TreeGrafter"/>
</dbReference>
<comment type="caution">
    <text evidence="9">The sequence shown here is derived from an EMBL/GenBank/DDBJ whole genome shotgun (WGS) entry which is preliminary data.</text>
</comment>
<dbReference type="RefSeq" id="WP_155450850.1">
    <property type="nucleotide sequence ID" value="NZ_WNKT01000036.1"/>
</dbReference>
<dbReference type="SMART" id="SM00382">
    <property type="entry name" value="AAA"/>
    <property type="match status" value="1"/>
</dbReference>
<dbReference type="Pfam" id="PF00005">
    <property type="entry name" value="ABC_tran"/>
    <property type="match status" value="1"/>
</dbReference>
<reference evidence="9 10" key="1">
    <citation type="submission" date="2019-11" db="EMBL/GenBank/DDBJ databases">
        <title>Whole-genome sequence of the anaerobic purple sulfur bacterium Allochromatium palmeri DSM 15591.</title>
        <authorList>
            <person name="Kyndt J.A."/>
            <person name="Meyer T.E."/>
        </authorList>
    </citation>
    <scope>NUCLEOTIDE SEQUENCE [LARGE SCALE GENOMIC DNA]</scope>
    <source>
        <strain evidence="9 10">DSM 15591</strain>
    </source>
</reference>
<dbReference type="InterPro" id="IPR015856">
    <property type="entry name" value="ABC_transpr_CbiO/EcfA_su"/>
</dbReference>
<dbReference type="InterPro" id="IPR027417">
    <property type="entry name" value="P-loop_NTPase"/>
</dbReference>
<keyword evidence="6" id="KW-1278">Translocase</keyword>
<proteinExistence type="predicted"/>
<dbReference type="GO" id="GO:0016887">
    <property type="term" value="F:ATP hydrolysis activity"/>
    <property type="evidence" value="ECO:0007669"/>
    <property type="project" value="InterPro"/>
</dbReference>
<dbReference type="OrthoDB" id="9780942at2"/>
<accession>A0A6N8EF48</accession>
<dbReference type="InterPro" id="IPR003593">
    <property type="entry name" value="AAA+_ATPase"/>
</dbReference>
<name>A0A6N8EF48_9GAMM</name>
<dbReference type="PROSITE" id="PS00211">
    <property type="entry name" value="ABC_TRANSPORTER_1"/>
    <property type="match status" value="1"/>
</dbReference>
<comment type="subcellular location">
    <subcellularLocation>
        <location evidence="1">Cell membrane</location>
        <topology evidence="1">Peripheral membrane protein</topology>
    </subcellularLocation>
</comment>
<evidence type="ECO:0000256" key="4">
    <source>
        <dbReference type="ARBA" id="ARBA00022741"/>
    </source>
</evidence>
<keyword evidence="2" id="KW-0813">Transport</keyword>
<evidence type="ECO:0000256" key="3">
    <source>
        <dbReference type="ARBA" id="ARBA00022475"/>
    </source>
</evidence>
<organism evidence="9 10">
    <name type="scientific">Allochromatium palmeri</name>
    <dbReference type="NCBI Taxonomy" id="231048"/>
    <lineage>
        <taxon>Bacteria</taxon>
        <taxon>Pseudomonadati</taxon>
        <taxon>Pseudomonadota</taxon>
        <taxon>Gammaproteobacteria</taxon>
        <taxon>Chromatiales</taxon>
        <taxon>Chromatiaceae</taxon>
        <taxon>Allochromatium</taxon>
    </lineage>
</organism>
<dbReference type="PROSITE" id="PS50893">
    <property type="entry name" value="ABC_TRANSPORTER_2"/>
    <property type="match status" value="1"/>
</dbReference>
<dbReference type="AlphaFoldDB" id="A0A6N8EF48"/>
<dbReference type="Gene3D" id="3.40.50.300">
    <property type="entry name" value="P-loop containing nucleotide triphosphate hydrolases"/>
    <property type="match status" value="1"/>
</dbReference>
<keyword evidence="5 9" id="KW-0067">ATP-binding</keyword>
<gene>
    <name evidence="9" type="ORF">GJ668_14475</name>
</gene>
<keyword evidence="10" id="KW-1185">Reference proteome</keyword>